<proteinExistence type="predicted"/>
<accession>U2QHA9</accession>
<dbReference type="Proteomes" id="UP000016648">
    <property type="component" value="Unassembled WGS sequence"/>
</dbReference>
<dbReference type="GO" id="GO:0008713">
    <property type="term" value="F:ADP-heptose-lipopolysaccharide heptosyltransferase activity"/>
    <property type="evidence" value="ECO:0007669"/>
    <property type="project" value="TreeGrafter"/>
</dbReference>
<evidence type="ECO:0000256" key="1">
    <source>
        <dbReference type="ARBA" id="ARBA00022676"/>
    </source>
</evidence>
<comment type="caution">
    <text evidence="3">The sequence shown here is derived from an EMBL/GenBank/DDBJ whole genome shotgun (WGS) entry which is preliminary data.</text>
</comment>
<dbReference type="EMBL" id="AWEY01000044">
    <property type="protein sequence ID" value="ERK38212.1"/>
    <property type="molecule type" value="Genomic_DNA"/>
</dbReference>
<dbReference type="CDD" id="cd03789">
    <property type="entry name" value="GT9_LPS_heptosyltransferase"/>
    <property type="match status" value="1"/>
</dbReference>
<dbReference type="Pfam" id="PF01075">
    <property type="entry name" value="Glyco_transf_9"/>
    <property type="match status" value="1"/>
</dbReference>
<dbReference type="PATRIC" id="fig|1115809.3.peg.2508"/>
<evidence type="ECO:0000256" key="2">
    <source>
        <dbReference type="ARBA" id="ARBA00022679"/>
    </source>
</evidence>
<sequence>MNILVIRFRQMGDAILSTVVLNTLRRTFPDATIDFVLNANLCALFEGHPSIDHLIPFSYDERHSVWCYLRKVWQTVRRGRYDAIIDLRSTPNTLPFVLFSPRSRFRVGLRKRHRIGLYNHTVMPCRADQNIIDHNLSFLRPLEEVAPIRYDSTFSLHITDEEHARYRAYLRAEGIDLQRPILLAGVTAKLLSKTWDEDRMTAVLRRMTQTWPDMQFIFNYAPGQEEAAARHIYERLGSPRNVFIDVQARSQRELVALCSAVTMYFGNEGGARHVAHACGKPSFVVFAPNVSKAKWLPRNDVPAEGVTALELGATPDMPCAEAYGYITVEAVWQRLRPFVELLGCEGVRVLG</sequence>
<gene>
    <name evidence="3" type="ORF">HMPREF9135_1026</name>
</gene>
<dbReference type="InterPro" id="IPR051199">
    <property type="entry name" value="LPS_LOS_Heptosyltrfase"/>
</dbReference>
<dbReference type="RefSeq" id="WP_021590854.1">
    <property type="nucleotide sequence ID" value="NZ_AWEY01000044.1"/>
</dbReference>
<keyword evidence="1" id="KW-0328">Glycosyltransferase</keyword>
<evidence type="ECO:0000313" key="4">
    <source>
        <dbReference type="Proteomes" id="UP000016648"/>
    </source>
</evidence>
<dbReference type="SUPFAM" id="SSF53756">
    <property type="entry name" value="UDP-Glycosyltransferase/glycogen phosphorylase"/>
    <property type="match status" value="1"/>
</dbReference>
<dbReference type="GO" id="GO:0005829">
    <property type="term" value="C:cytosol"/>
    <property type="evidence" value="ECO:0007669"/>
    <property type="project" value="TreeGrafter"/>
</dbReference>
<keyword evidence="4" id="KW-1185">Reference proteome</keyword>
<dbReference type="PANTHER" id="PTHR30160:SF7">
    <property type="entry name" value="ADP-HEPTOSE--LPS HEPTOSYLTRANSFERASE 2"/>
    <property type="match status" value="1"/>
</dbReference>
<dbReference type="InterPro" id="IPR002201">
    <property type="entry name" value="Glyco_trans_9"/>
</dbReference>
<organism evidence="3 4">
    <name type="scientific">Segatella baroniae F0067</name>
    <dbReference type="NCBI Taxonomy" id="1115809"/>
    <lineage>
        <taxon>Bacteria</taxon>
        <taxon>Pseudomonadati</taxon>
        <taxon>Bacteroidota</taxon>
        <taxon>Bacteroidia</taxon>
        <taxon>Bacteroidales</taxon>
        <taxon>Prevotellaceae</taxon>
        <taxon>Segatella</taxon>
    </lineage>
</organism>
<name>U2QHA9_9BACT</name>
<dbReference type="PANTHER" id="PTHR30160">
    <property type="entry name" value="TETRAACYLDISACCHARIDE 4'-KINASE-RELATED"/>
    <property type="match status" value="1"/>
</dbReference>
<dbReference type="GO" id="GO:0009244">
    <property type="term" value="P:lipopolysaccharide core region biosynthetic process"/>
    <property type="evidence" value="ECO:0007669"/>
    <property type="project" value="TreeGrafter"/>
</dbReference>
<dbReference type="Gene3D" id="3.40.50.2000">
    <property type="entry name" value="Glycogen Phosphorylase B"/>
    <property type="match status" value="2"/>
</dbReference>
<protein>
    <submittedName>
        <fullName evidence="3">Heptosyltransferase</fullName>
    </submittedName>
</protein>
<keyword evidence="2 3" id="KW-0808">Transferase</keyword>
<evidence type="ECO:0000313" key="3">
    <source>
        <dbReference type="EMBL" id="ERK38212.1"/>
    </source>
</evidence>
<dbReference type="AlphaFoldDB" id="U2QHA9"/>
<reference evidence="3 4" key="1">
    <citation type="submission" date="2013-08" db="EMBL/GenBank/DDBJ databases">
        <authorList>
            <person name="Durkin A.S."/>
            <person name="Haft D.R."/>
            <person name="McCorrison J."/>
            <person name="Torralba M."/>
            <person name="Gillis M."/>
            <person name="Haft D.H."/>
            <person name="Methe B."/>
            <person name="Sutton G."/>
            <person name="Nelson K.E."/>
        </authorList>
    </citation>
    <scope>NUCLEOTIDE SEQUENCE [LARGE SCALE GENOMIC DNA]</scope>
    <source>
        <strain evidence="3 4">F0067</strain>
    </source>
</reference>